<dbReference type="EMBL" id="CP012508">
    <property type="protein sequence ID" value="ALB24129.1"/>
    <property type="molecule type" value="Genomic_DNA"/>
</dbReference>
<reference evidence="1 2" key="1">
    <citation type="journal article" date="2014" name="Genome Announc.">
        <title>Comparative Genome Analysis of Two Isolates of the Fish Pathogen Piscirickettsia salmonis from Different Hosts Reveals Major Differences in Virulence-Associated Secretion Systems.</title>
        <authorList>
            <person name="Bohle H."/>
            <person name="Henriquez P."/>
            <person name="Grothusen H."/>
            <person name="Navas E."/>
            <person name="Sandoval A."/>
            <person name="Bustamante F."/>
            <person name="Bustos P."/>
            <person name="Mancilla M."/>
        </authorList>
    </citation>
    <scope>NUCLEOTIDE SEQUENCE [LARGE SCALE GENOMIC DNA]</scope>
    <source>
        <strain evidence="2">B1-32597</strain>
    </source>
</reference>
<accession>A0A1L6TF36</accession>
<name>A0A1L6TF36_PISSA</name>
<gene>
    <name evidence="1" type="ORF">KU39_2954</name>
</gene>
<dbReference type="Proteomes" id="UP000029558">
    <property type="component" value="Chromosome"/>
</dbReference>
<evidence type="ECO:0000313" key="1">
    <source>
        <dbReference type="EMBL" id="ALB24129.1"/>
    </source>
</evidence>
<sequence length="142" mass="15876">MKIYIFLMILIIPYIASAVPLENTKVNMKVMVTIIPPLKLRVGNLDFDTLVKPITGKRVYQADTELYLYGAPKQSVKITLAKQVAIENKKNKLTVWLSLANKKVILNRKGKAYSVITGVIKLTPLTKTGDYSGQTTIIASYF</sequence>
<proteinExistence type="predicted"/>
<dbReference type="OrthoDB" id="9881496at2"/>
<protein>
    <submittedName>
        <fullName evidence="1">Transcriptional regulator</fullName>
    </submittedName>
</protein>
<organism evidence="1 2">
    <name type="scientific">Piscirickettsia salmonis</name>
    <dbReference type="NCBI Taxonomy" id="1238"/>
    <lineage>
        <taxon>Bacteria</taxon>
        <taxon>Pseudomonadati</taxon>
        <taxon>Pseudomonadota</taxon>
        <taxon>Gammaproteobacteria</taxon>
        <taxon>Thiotrichales</taxon>
        <taxon>Piscirickettsiaceae</taxon>
        <taxon>Piscirickettsia</taxon>
    </lineage>
</organism>
<dbReference type="AlphaFoldDB" id="A0A1L6TF36"/>
<dbReference type="RefSeq" id="WP_027242682.1">
    <property type="nucleotide sequence ID" value="NZ_CP012508.1"/>
</dbReference>
<evidence type="ECO:0000313" key="2">
    <source>
        <dbReference type="Proteomes" id="UP000029558"/>
    </source>
</evidence>